<dbReference type="Proteomes" id="UP001338125">
    <property type="component" value="Unassembled WGS sequence"/>
</dbReference>
<evidence type="ECO:0000256" key="4">
    <source>
        <dbReference type="ARBA" id="ARBA00035234"/>
    </source>
</evidence>
<keyword evidence="3" id="KW-0687">Ribonucleoprotein</keyword>
<dbReference type="InterPro" id="IPR000077">
    <property type="entry name" value="Ribosomal_eL39"/>
</dbReference>
<evidence type="ECO:0000256" key="3">
    <source>
        <dbReference type="ARBA" id="ARBA00023274"/>
    </source>
</evidence>
<reference evidence="5 6" key="1">
    <citation type="submission" date="2024-01" db="EMBL/GenBank/DDBJ databases">
        <title>Complete genome of Cladobotryum mycophilum ATHUM6906.</title>
        <authorList>
            <person name="Christinaki A.C."/>
            <person name="Myridakis A.I."/>
            <person name="Kouvelis V.N."/>
        </authorList>
    </citation>
    <scope>NUCLEOTIDE SEQUENCE [LARGE SCALE GENOMIC DNA]</scope>
    <source>
        <strain evidence="5 6">ATHUM6906</strain>
    </source>
</reference>
<comment type="caution">
    <text evidence="5">The sequence shown here is derived from an EMBL/GenBank/DDBJ whole genome shotgun (WGS) entry which is preliminary data.</text>
</comment>
<dbReference type="GO" id="GO:0005840">
    <property type="term" value="C:ribosome"/>
    <property type="evidence" value="ECO:0007669"/>
    <property type="project" value="UniProtKB-KW"/>
</dbReference>
<name>A0ABR0SEP7_9HYPO</name>
<comment type="similarity">
    <text evidence="1">Belongs to the eukaryotic ribosomal protein eL39 family.</text>
</comment>
<dbReference type="EMBL" id="JAVFKD010000014">
    <property type="protein sequence ID" value="KAK5990270.1"/>
    <property type="molecule type" value="Genomic_DNA"/>
</dbReference>
<dbReference type="Pfam" id="PF00832">
    <property type="entry name" value="Ribosomal_L39"/>
    <property type="match status" value="1"/>
</dbReference>
<protein>
    <recommendedName>
        <fullName evidence="4">Large ribosomal subunit protein eL39</fullName>
    </recommendedName>
</protein>
<dbReference type="SUPFAM" id="SSF48662">
    <property type="entry name" value="Ribosomal protein L39e"/>
    <property type="match status" value="1"/>
</dbReference>
<keyword evidence="2 5" id="KW-0689">Ribosomal protein</keyword>
<evidence type="ECO:0000313" key="5">
    <source>
        <dbReference type="EMBL" id="KAK5990270.1"/>
    </source>
</evidence>
<sequence length="150" mass="16738">MPVCCPYPDLFDEETTALYSMDFSAHICASHKSFRTKQKLAKAQKQNRPVPQWIRLRTGNTIRCVETIPAILPSNLIPPKSAHTKSPIAPFAQPRYLPPSVSQHLLQRQEKALEKDPPGHLSKFHAPGILDPLASTVPTPGFFGMVSQRM</sequence>
<evidence type="ECO:0000313" key="6">
    <source>
        <dbReference type="Proteomes" id="UP001338125"/>
    </source>
</evidence>
<evidence type="ECO:0000256" key="2">
    <source>
        <dbReference type="ARBA" id="ARBA00022980"/>
    </source>
</evidence>
<organism evidence="5 6">
    <name type="scientific">Cladobotryum mycophilum</name>
    <dbReference type="NCBI Taxonomy" id="491253"/>
    <lineage>
        <taxon>Eukaryota</taxon>
        <taxon>Fungi</taxon>
        <taxon>Dikarya</taxon>
        <taxon>Ascomycota</taxon>
        <taxon>Pezizomycotina</taxon>
        <taxon>Sordariomycetes</taxon>
        <taxon>Hypocreomycetidae</taxon>
        <taxon>Hypocreales</taxon>
        <taxon>Hypocreaceae</taxon>
        <taxon>Cladobotryum</taxon>
    </lineage>
</organism>
<proteinExistence type="inferred from homology"/>
<gene>
    <name evidence="5" type="ORF">PT974_08537</name>
</gene>
<dbReference type="Gene3D" id="1.10.1620.10">
    <property type="entry name" value="Ribosomal protein L39e"/>
    <property type="match status" value="1"/>
</dbReference>
<keyword evidence="6" id="KW-1185">Reference proteome</keyword>
<dbReference type="PANTHER" id="PTHR19970:SF0">
    <property type="entry name" value="LARGE RIBOSOMAL SUBUNIT PROTEIN EL39"/>
    <property type="match status" value="1"/>
</dbReference>
<accession>A0ABR0SEP7</accession>
<evidence type="ECO:0000256" key="1">
    <source>
        <dbReference type="ARBA" id="ARBA00009339"/>
    </source>
</evidence>
<dbReference type="PANTHER" id="PTHR19970">
    <property type="entry name" value="RIBOSOMAL PROTEIN L39E"/>
    <property type="match status" value="1"/>
</dbReference>
<dbReference type="InterPro" id="IPR023626">
    <property type="entry name" value="Ribosomal_eL39_dom_sf"/>
</dbReference>